<comment type="caution">
    <text evidence="1">The sequence shown here is derived from an EMBL/GenBank/DDBJ whole genome shotgun (WGS) entry which is preliminary data.</text>
</comment>
<evidence type="ECO:0000313" key="1">
    <source>
        <dbReference type="EMBL" id="GAE94336.1"/>
    </source>
</evidence>
<keyword evidence="2" id="KW-1185">Reference proteome</keyword>
<dbReference type="Proteomes" id="UP000019102">
    <property type="component" value="Unassembled WGS sequence"/>
</dbReference>
<evidence type="ECO:0000313" key="2">
    <source>
        <dbReference type="Proteomes" id="UP000019102"/>
    </source>
</evidence>
<gene>
    <name evidence="1" type="ORF">JCM21714_3484</name>
</gene>
<dbReference type="SUPFAM" id="SSF53850">
    <property type="entry name" value="Periplasmic binding protein-like II"/>
    <property type="match status" value="1"/>
</dbReference>
<dbReference type="EMBL" id="BAVS01000022">
    <property type="protein sequence ID" value="GAE94336.1"/>
    <property type="molecule type" value="Genomic_DNA"/>
</dbReference>
<organism evidence="1 2">
    <name type="scientific">Gracilibacillus boraciitolerans JCM 21714</name>
    <dbReference type="NCBI Taxonomy" id="1298598"/>
    <lineage>
        <taxon>Bacteria</taxon>
        <taxon>Bacillati</taxon>
        <taxon>Bacillota</taxon>
        <taxon>Bacilli</taxon>
        <taxon>Bacillales</taxon>
        <taxon>Bacillaceae</taxon>
        <taxon>Gracilibacillus</taxon>
    </lineage>
</organism>
<protein>
    <submittedName>
        <fullName evidence="1">ABC-type nitrate/sulfonate/bicarbonate transport systems periplasmic components-like protein</fullName>
    </submittedName>
</protein>
<reference evidence="1 2" key="1">
    <citation type="journal article" date="2014" name="Genome Announc.">
        <title>Draft Genome Sequence of the Boron-Tolerant and Moderately Halotolerant Bacterium Gracilibacillus boraciitolerans JCM 21714T.</title>
        <authorList>
            <person name="Ahmed I."/>
            <person name="Oshima K."/>
            <person name="Suda W."/>
            <person name="Kitamura K."/>
            <person name="Iida T."/>
            <person name="Ohmori Y."/>
            <person name="Fujiwara T."/>
            <person name="Hattori M."/>
            <person name="Ohkuma M."/>
        </authorList>
    </citation>
    <scope>NUCLEOTIDE SEQUENCE [LARGE SCALE GENOMIC DNA]</scope>
    <source>
        <strain evidence="1 2">JCM 21714</strain>
    </source>
</reference>
<dbReference type="AlphaFoldDB" id="W4VMC0"/>
<dbReference type="Pfam" id="PF13379">
    <property type="entry name" value="NMT1_2"/>
    <property type="match status" value="1"/>
</dbReference>
<dbReference type="eggNOG" id="COG0715">
    <property type="taxonomic scope" value="Bacteria"/>
</dbReference>
<sequence length="172" mass="19410">MKQNGFSYDYVNAVEMPPAEMPAALSEGRIAGYVVAEPFGAQSVVHGNGKVLYQEDDLWKDAIDCALVLRTEFINEQQTAAEEFVNAYVDAGLKAEEGHEETNQIIQDYLDVDDEVLDLSLEWISYDDLKINQDSYTELREYIIEMGLSENPPTYDEFVDNSLFDKAMGSNE</sequence>
<dbReference type="PANTHER" id="PTHR30024">
    <property type="entry name" value="ALIPHATIC SULFONATES-BINDING PROTEIN-RELATED"/>
    <property type="match status" value="1"/>
</dbReference>
<dbReference type="STRING" id="1298598.JCM21714_3484"/>
<accession>W4VMC0</accession>
<dbReference type="PANTHER" id="PTHR30024:SF43">
    <property type="entry name" value="BLL4572 PROTEIN"/>
    <property type="match status" value="1"/>
</dbReference>
<dbReference type="Gene3D" id="3.40.190.10">
    <property type="entry name" value="Periplasmic binding protein-like II"/>
    <property type="match status" value="1"/>
</dbReference>
<proteinExistence type="predicted"/>
<name>W4VMC0_9BACI</name>